<reference evidence="2 3" key="1">
    <citation type="submission" date="2023-08" db="EMBL/GenBank/DDBJ databases">
        <title>Black Yeasts Isolated from many extreme environments.</title>
        <authorList>
            <person name="Coleine C."/>
            <person name="Stajich J.E."/>
            <person name="Selbmann L."/>
        </authorList>
    </citation>
    <scope>NUCLEOTIDE SEQUENCE [LARGE SCALE GENOMIC DNA]</scope>
    <source>
        <strain evidence="2 3">CCFEE 5935</strain>
    </source>
</reference>
<protein>
    <submittedName>
        <fullName evidence="2">Uncharacterized protein</fullName>
    </submittedName>
</protein>
<sequence length="142" mass="15710">MATEKQSETGTTPPTTVEEVSPAASDTLEGRVKALPPELTAMVMSFAFALTIGEKVWVGKGYRTSVQLQVSKALRCEVGKECYLHNQFRFESLDMLDTWLRALPPDSRSMLSHVVFTVATSLPTTTAAVKDVGREYRIKEKL</sequence>
<evidence type="ECO:0000256" key="1">
    <source>
        <dbReference type="SAM" id="MobiDB-lite"/>
    </source>
</evidence>
<evidence type="ECO:0000313" key="3">
    <source>
        <dbReference type="Proteomes" id="UP001337655"/>
    </source>
</evidence>
<dbReference type="Proteomes" id="UP001337655">
    <property type="component" value="Unassembled WGS sequence"/>
</dbReference>
<accession>A0AAV9NZ33</accession>
<feature type="compositionally biased region" description="Low complexity" evidence="1">
    <location>
        <begin position="8"/>
        <end position="22"/>
    </location>
</feature>
<feature type="region of interest" description="Disordered" evidence="1">
    <location>
        <begin position="1"/>
        <end position="25"/>
    </location>
</feature>
<evidence type="ECO:0000313" key="2">
    <source>
        <dbReference type="EMBL" id="KAK5165418.1"/>
    </source>
</evidence>
<organism evidence="2 3">
    <name type="scientific">Saxophila tyrrhenica</name>
    <dbReference type="NCBI Taxonomy" id="1690608"/>
    <lineage>
        <taxon>Eukaryota</taxon>
        <taxon>Fungi</taxon>
        <taxon>Dikarya</taxon>
        <taxon>Ascomycota</taxon>
        <taxon>Pezizomycotina</taxon>
        <taxon>Dothideomycetes</taxon>
        <taxon>Dothideomycetidae</taxon>
        <taxon>Mycosphaerellales</taxon>
        <taxon>Extremaceae</taxon>
        <taxon>Saxophila</taxon>
    </lineage>
</organism>
<dbReference type="AlphaFoldDB" id="A0AAV9NZ33"/>
<dbReference type="RefSeq" id="XP_064655502.1">
    <property type="nucleotide sequence ID" value="XM_064806176.1"/>
</dbReference>
<dbReference type="EMBL" id="JAVRRT010000016">
    <property type="protein sequence ID" value="KAK5165418.1"/>
    <property type="molecule type" value="Genomic_DNA"/>
</dbReference>
<keyword evidence="3" id="KW-1185">Reference proteome</keyword>
<gene>
    <name evidence="2" type="ORF">LTR77_008947</name>
</gene>
<name>A0AAV9NZ33_9PEZI</name>
<dbReference type="GeneID" id="89930279"/>
<comment type="caution">
    <text evidence="2">The sequence shown here is derived from an EMBL/GenBank/DDBJ whole genome shotgun (WGS) entry which is preliminary data.</text>
</comment>
<proteinExistence type="predicted"/>